<dbReference type="InterPro" id="IPR003594">
    <property type="entry name" value="HATPase_dom"/>
</dbReference>
<evidence type="ECO:0000256" key="1">
    <source>
        <dbReference type="ARBA" id="ARBA00000085"/>
    </source>
</evidence>
<proteinExistence type="predicted"/>
<evidence type="ECO:0000256" key="9">
    <source>
        <dbReference type="ARBA" id="ARBA00022777"/>
    </source>
</evidence>
<dbReference type="Gene3D" id="1.10.287.130">
    <property type="match status" value="1"/>
</dbReference>
<dbReference type="PANTHER" id="PTHR45528:SF1">
    <property type="entry name" value="SENSOR HISTIDINE KINASE CPXA"/>
    <property type="match status" value="1"/>
</dbReference>
<reference evidence="16 17" key="1">
    <citation type="submission" date="2019-10" db="EMBL/GenBank/DDBJ databases">
        <title>Roseburia spp. ameliorate alcoholic fatty liver via restoration of gut barrier function.</title>
        <authorList>
            <person name="Seo B."/>
            <person name="Ko G."/>
        </authorList>
    </citation>
    <scope>NUCLEOTIDE SEQUENCE [LARGE SCALE GENOMIC DNA]</scope>
    <source>
        <strain evidence="16 17">SNUG30017</strain>
    </source>
</reference>
<dbReference type="GO" id="GO:0005886">
    <property type="term" value="C:plasma membrane"/>
    <property type="evidence" value="ECO:0007669"/>
    <property type="project" value="UniProtKB-SubCell"/>
</dbReference>
<dbReference type="InterPro" id="IPR036097">
    <property type="entry name" value="HisK_dim/P_sf"/>
</dbReference>
<evidence type="ECO:0000256" key="7">
    <source>
        <dbReference type="ARBA" id="ARBA00022692"/>
    </source>
</evidence>
<keyword evidence="5" id="KW-0597">Phosphoprotein</keyword>
<dbReference type="Gene3D" id="3.30.565.10">
    <property type="entry name" value="Histidine kinase-like ATPase, C-terminal domain"/>
    <property type="match status" value="1"/>
</dbReference>
<keyword evidence="11 14" id="KW-1133">Transmembrane helix</keyword>
<dbReference type="SUPFAM" id="SSF55874">
    <property type="entry name" value="ATPase domain of HSP90 chaperone/DNA topoisomerase II/histidine kinase"/>
    <property type="match status" value="1"/>
</dbReference>
<keyword evidence="10" id="KW-0067">ATP-binding</keyword>
<gene>
    <name evidence="16" type="ORF">GCK47_15465</name>
</gene>
<evidence type="ECO:0000256" key="6">
    <source>
        <dbReference type="ARBA" id="ARBA00022679"/>
    </source>
</evidence>
<dbReference type="PANTHER" id="PTHR45528">
    <property type="entry name" value="SENSOR HISTIDINE KINASE CPXA"/>
    <property type="match status" value="1"/>
</dbReference>
<feature type="transmembrane region" description="Helical" evidence="14">
    <location>
        <begin position="206"/>
        <end position="230"/>
    </location>
</feature>
<comment type="subcellular location">
    <subcellularLocation>
        <location evidence="2">Cell membrane</location>
        <topology evidence="2">Multi-pass membrane protein</topology>
    </subcellularLocation>
</comment>
<organism evidence="16 17">
    <name type="scientific">Roseburia intestinalis</name>
    <dbReference type="NCBI Taxonomy" id="166486"/>
    <lineage>
        <taxon>Bacteria</taxon>
        <taxon>Bacillati</taxon>
        <taxon>Bacillota</taxon>
        <taxon>Clostridia</taxon>
        <taxon>Lachnospirales</taxon>
        <taxon>Lachnospiraceae</taxon>
        <taxon>Roseburia</taxon>
    </lineage>
</organism>
<sequence>MEKKSYTYGSKLAGMILHLFFTVILTIAVYLLASLISKNILQVTDIGTDDFFNSGYYTKCMEQKCSELTDYLHLLQKGDKRSAEDDKRYLQYTNEFKREDTNFCYWYKQNGVWYTNQPDSVEGQEFDTQTVLMEAKTMGDYLLYDMEKKEFGTDIRGMENYFFGSYNNQMYLPLENVVLVIGVDTDLTAKDDLYDAEVEYVRLHPWIKVSIVAALVSLMGWVLSLVYLTLATGHRDGEEGVHLNFIDRIKTEIVTAVFIAATSELIMLLSHVNNKTWNVSGLLVASGTVSLLIDVLFLIFYLSMVRRMKAEVMWENSLACWLVRGMDKFFEKRTVTVRVLVVFAVHMIVCFVLAMGAFYYHQVICLVLLLIFSGMEAYALLRSAVEHYQVYEGVEKITEGVLSNKIDTEGLHGEDKKLAEAINNIGSGLLHAVDDSTKNERMKADLITNVSHDIKTPLTSIINYVNLIKLEQIDNERVNGYIRILDAKSQRLKQLTEDLVETSRITSGNVKLDMQKIDLVELIYQTAGEFNEKFEAKELTIVTKLPKTEVMIRADGRQLYRVIENLYNNVAKYALEKTRVYVDVHVLEEKVTFSIKNVSERSLALENSNAGDLTERFIRGDASRTTEGSGLGLSIAKSLTQLMGGIFFIGVDGDLFKASITFPLYRETQQENDIDE</sequence>
<dbReference type="AlphaFoldDB" id="A0A6L6XML2"/>
<comment type="catalytic activity">
    <reaction evidence="1">
        <text>ATP + protein L-histidine = ADP + protein N-phospho-L-histidine.</text>
        <dbReference type="EC" id="2.7.13.3"/>
    </reaction>
</comment>
<evidence type="ECO:0000256" key="14">
    <source>
        <dbReference type="SAM" id="Phobius"/>
    </source>
</evidence>
<dbReference type="SUPFAM" id="SSF47384">
    <property type="entry name" value="Homodimeric domain of signal transducing histidine kinase"/>
    <property type="match status" value="1"/>
</dbReference>
<dbReference type="CDD" id="cd00082">
    <property type="entry name" value="HisKA"/>
    <property type="match status" value="1"/>
</dbReference>
<evidence type="ECO:0000256" key="10">
    <source>
        <dbReference type="ARBA" id="ARBA00022840"/>
    </source>
</evidence>
<keyword evidence="7 14" id="KW-0812">Transmembrane</keyword>
<feature type="transmembrane region" description="Helical" evidence="14">
    <location>
        <begin position="282"/>
        <end position="303"/>
    </location>
</feature>
<keyword evidence="6" id="KW-0808">Transferase</keyword>
<keyword evidence="9 16" id="KW-0418">Kinase</keyword>
<keyword evidence="13 14" id="KW-0472">Membrane</keyword>
<dbReference type="Pfam" id="PF00512">
    <property type="entry name" value="HisKA"/>
    <property type="match status" value="1"/>
</dbReference>
<feature type="domain" description="Histidine kinase" evidence="15">
    <location>
        <begin position="449"/>
        <end position="666"/>
    </location>
</feature>
<evidence type="ECO:0000256" key="3">
    <source>
        <dbReference type="ARBA" id="ARBA00012438"/>
    </source>
</evidence>
<dbReference type="GO" id="GO:0000155">
    <property type="term" value="F:phosphorelay sensor kinase activity"/>
    <property type="evidence" value="ECO:0007669"/>
    <property type="project" value="InterPro"/>
</dbReference>
<dbReference type="InterPro" id="IPR050398">
    <property type="entry name" value="HssS/ArlS-like"/>
</dbReference>
<accession>A0A6L6XML2</accession>
<dbReference type="RefSeq" id="WP_117921638.1">
    <property type="nucleotide sequence ID" value="NZ_WGGT01000022.1"/>
</dbReference>
<dbReference type="GO" id="GO:0005524">
    <property type="term" value="F:ATP binding"/>
    <property type="evidence" value="ECO:0007669"/>
    <property type="project" value="UniProtKB-KW"/>
</dbReference>
<evidence type="ECO:0000256" key="12">
    <source>
        <dbReference type="ARBA" id="ARBA00023012"/>
    </source>
</evidence>
<dbReference type="InterPro" id="IPR005467">
    <property type="entry name" value="His_kinase_dom"/>
</dbReference>
<keyword evidence="8" id="KW-0547">Nucleotide-binding</keyword>
<dbReference type="SMART" id="SM00387">
    <property type="entry name" value="HATPase_c"/>
    <property type="match status" value="1"/>
</dbReference>
<evidence type="ECO:0000259" key="15">
    <source>
        <dbReference type="PROSITE" id="PS50109"/>
    </source>
</evidence>
<dbReference type="Proteomes" id="UP000479531">
    <property type="component" value="Unassembled WGS sequence"/>
</dbReference>
<feature type="transmembrane region" description="Helical" evidence="14">
    <location>
        <begin position="12"/>
        <end position="33"/>
    </location>
</feature>
<dbReference type="PROSITE" id="PS50109">
    <property type="entry name" value="HIS_KIN"/>
    <property type="match status" value="1"/>
</dbReference>
<evidence type="ECO:0000256" key="4">
    <source>
        <dbReference type="ARBA" id="ARBA00022475"/>
    </source>
</evidence>
<dbReference type="InterPro" id="IPR036890">
    <property type="entry name" value="HATPase_C_sf"/>
</dbReference>
<feature type="transmembrane region" description="Helical" evidence="14">
    <location>
        <begin position="335"/>
        <end position="354"/>
    </location>
</feature>
<evidence type="ECO:0000256" key="2">
    <source>
        <dbReference type="ARBA" id="ARBA00004651"/>
    </source>
</evidence>
<comment type="caution">
    <text evidence="16">The sequence shown here is derived from an EMBL/GenBank/DDBJ whole genome shotgun (WGS) entry which is preliminary data.</text>
</comment>
<name>A0A6L6XML2_9FIRM</name>
<dbReference type="EC" id="2.7.13.3" evidence="3"/>
<keyword evidence="12" id="KW-0902">Two-component regulatory system</keyword>
<evidence type="ECO:0000256" key="5">
    <source>
        <dbReference type="ARBA" id="ARBA00022553"/>
    </source>
</evidence>
<evidence type="ECO:0000313" key="16">
    <source>
        <dbReference type="EMBL" id="MVQ47045.1"/>
    </source>
</evidence>
<dbReference type="Pfam" id="PF02518">
    <property type="entry name" value="HATPase_c"/>
    <property type="match status" value="1"/>
</dbReference>
<dbReference type="InterPro" id="IPR003661">
    <property type="entry name" value="HisK_dim/P_dom"/>
</dbReference>
<evidence type="ECO:0000313" key="17">
    <source>
        <dbReference type="Proteomes" id="UP000479531"/>
    </source>
</evidence>
<protein>
    <recommendedName>
        <fullName evidence="3">histidine kinase</fullName>
        <ecNumber evidence="3">2.7.13.3</ecNumber>
    </recommendedName>
</protein>
<evidence type="ECO:0000256" key="8">
    <source>
        <dbReference type="ARBA" id="ARBA00022741"/>
    </source>
</evidence>
<evidence type="ECO:0000256" key="11">
    <source>
        <dbReference type="ARBA" id="ARBA00022989"/>
    </source>
</evidence>
<evidence type="ECO:0000256" key="13">
    <source>
        <dbReference type="ARBA" id="ARBA00023136"/>
    </source>
</evidence>
<keyword evidence="4" id="KW-1003">Cell membrane</keyword>
<dbReference type="EMBL" id="WGGT01000022">
    <property type="protein sequence ID" value="MVQ47045.1"/>
    <property type="molecule type" value="Genomic_DNA"/>
</dbReference>
<dbReference type="SMART" id="SM00388">
    <property type="entry name" value="HisKA"/>
    <property type="match status" value="1"/>
</dbReference>